<evidence type="ECO:0000313" key="4">
    <source>
        <dbReference type="EMBL" id="OCH94323.1"/>
    </source>
</evidence>
<name>A0A8E2DRB5_9APHY</name>
<comment type="function">
    <text evidence="1">Component of the mitochondrial ribosome (mitoribosome), a dedicated translation machinery responsible for the synthesis of mitochondrial genome-encoded proteins, including at least some of the essential transmembrane subunits of the mitochondrial respiratory chain. The mitoribosomes are attached to the mitochondrial inner membrane and translation products are cotranslationally integrated into the membrane.</text>
</comment>
<gene>
    <name evidence="4" type="ORF">OBBRIDRAFT_723173</name>
</gene>
<proteinExistence type="predicted"/>
<feature type="region of interest" description="Disordered" evidence="2">
    <location>
        <begin position="216"/>
        <end position="247"/>
    </location>
</feature>
<dbReference type="SUPFAM" id="SSF54719">
    <property type="entry name" value="Fe,Mn superoxide dismutase (SOD), C-terminal domain"/>
    <property type="match status" value="1"/>
</dbReference>
<dbReference type="SUPFAM" id="SSF46609">
    <property type="entry name" value="Fe,Mn superoxide dismutase (SOD), N-terminal domain"/>
    <property type="match status" value="1"/>
</dbReference>
<dbReference type="GO" id="GO:0005737">
    <property type="term" value="C:cytoplasm"/>
    <property type="evidence" value="ECO:0007669"/>
    <property type="project" value="TreeGrafter"/>
</dbReference>
<dbReference type="Gene3D" id="3.55.40.20">
    <property type="entry name" value="Iron/manganese superoxide dismutase, C-terminal domain"/>
    <property type="match status" value="1"/>
</dbReference>
<evidence type="ECO:0000313" key="5">
    <source>
        <dbReference type="Proteomes" id="UP000250043"/>
    </source>
</evidence>
<evidence type="ECO:0000259" key="3">
    <source>
        <dbReference type="Pfam" id="PF02777"/>
    </source>
</evidence>
<accession>A0A8E2DRB5</accession>
<dbReference type="Pfam" id="PF02777">
    <property type="entry name" value="Sod_Fe_C"/>
    <property type="match status" value="1"/>
</dbReference>
<dbReference type="InterPro" id="IPR036324">
    <property type="entry name" value="Mn/Fe_SOD_N_sf"/>
</dbReference>
<keyword evidence="5" id="KW-1185">Reference proteome</keyword>
<dbReference type="GO" id="GO:0004784">
    <property type="term" value="F:superoxide dismutase activity"/>
    <property type="evidence" value="ECO:0007669"/>
    <property type="project" value="InterPro"/>
</dbReference>
<organism evidence="4 5">
    <name type="scientific">Obba rivulosa</name>
    <dbReference type="NCBI Taxonomy" id="1052685"/>
    <lineage>
        <taxon>Eukaryota</taxon>
        <taxon>Fungi</taxon>
        <taxon>Dikarya</taxon>
        <taxon>Basidiomycota</taxon>
        <taxon>Agaricomycotina</taxon>
        <taxon>Agaricomycetes</taxon>
        <taxon>Polyporales</taxon>
        <taxon>Gelatoporiaceae</taxon>
        <taxon>Obba</taxon>
    </lineage>
</organism>
<dbReference type="InterPro" id="IPR036314">
    <property type="entry name" value="SOD_C_sf"/>
</dbReference>
<sequence length="365" mass="40251">MASIAFRLARNASASTRVASTAWSRAVRIPSRQLHIRKELAYPIEQGLGDFLSPEALKMLAVDYQEGLLDRLNELVKNHDGMRSMSVVQTVIDAARDPNRVLEFNYACEALNNSFFLESLKPPKAGGPSNEEELTNNSSPLSSEIRKEFASLEQFKSTFSAAVLGMFGPGWMWLVCDDKGRLAVYPTFGVGTLLVRSRQIQARLKYMVAIGEGVDGERKPASPASPPPTNPVGASSPASGVAHSSPPLHPSSPFRTFSHSVAAPSYGKSPTPGMYDEDVVPRQQDQHIVQTGKSLYPLFCVSVHERAWVGAGYGVWGKEEYMKRFWSVLDWKSVCETYSKFVPDLRFMTDNGSKVAPDQRFISPN</sequence>
<dbReference type="GO" id="GO:0046872">
    <property type="term" value="F:metal ion binding"/>
    <property type="evidence" value="ECO:0007669"/>
    <property type="project" value="InterPro"/>
</dbReference>
<dbReference type="PANTHER" id="PTHR43595:SF2">
    <property type="entry name" value="SMALL RIBOSOMAL SUBUNIT PROTEIN MS42"/>
    <property type="match status" value="1"/>
</dbReference>
<dbReference type="AlphaFoldDB" id="A0A8E2DRB5"/>
<dbReference type="PANTHER" id="PTHR43595">
    <property type="entry name" value="37S RIBOSOMAL PROTEIN S26, MITOCHONDRIAL"/>
    <property type="match status" value="1"/>
</dbReference>
<dbReference type="OrthoDB" id="275227at2759"/>
<dbReference type="InterPro" id="IPR019832">
    <property type="entry name" value="Mn/Fe_SOD_C"/>
</dbReference>
<protein>
    <submittedName>
        <fullName evidence="4">Manganese and iron superoxide dismutase</fullName>
    </submittedName>
</protein>
<evidence type="ECO:0000256" key="1">
    <source>
        <dbReference type="ARBA" id="ARBA00037226"/>
    </source>
</evidence>
<dbReference type="Proteomes" id="UP000250043">
    <property type="component" value="Unassembled WGS sequence"/>
</dbReference>
<dbReference type="EMBL" id="KV722345">
    <property type="protein sequence ID" value="OCH94323.1"/>
    <property type="molecule type" value="Genomic_DNA"/>
</dbReference>
<reference evidence="4 5" key="1">
    <citation type="submission" date="2016-07" db="EMBL/GenBank/DDBJ databases">
        <title>Draft genome of the white-rot fungus Obba rivulosa 3A-2.</title>
        <authorList>
            <consortium name="DOE Joint Genome Institute"/>
            <person name="Miettinen O."/>
            <person name="Riley R."/>
            <person name="Acob R."/>
            <person name="Barry K."/>
            <person name="Cullen D."/>
            <person name="De Vries R."/>
            <person name="Hainaut M."/>
            <person name="Hatakka A."/>
            <person name="Henrissat B."/>
            <person name="Hilden K."/>
            <person name="Kuo R."/>
            <person name="Labutti K."/>
            <person name="Lipzen A."/>
            <person name="Makela M.R."/>
            <person name="Sandor L."/>
            <person name="Spatafora J.W."/>
            <person name="Grigoriev I.V."/>
            <person name="Hibbett D.S."/>
        </authorList>
    </citation>
    <scope>NUCLEOTIDE SEQUENCE [LARGE SCALE GENOMIC DNA]</scope>
    <source>
        <strain evidence="4 5">3A-2</strain>
    </source>
</reference>
<evidence type="ECO:0000256" key="2">
    <source>
        <dbReference type="SAM" id="MobiDB-lite"/>
    </source>
</evidence>
<feature type="domain" description="Manganese/iron superoxide dismutase C-terminal" evidence="3">
    <location>
        <begin position="139"/>
        <end position="188"/>
    </location>
</feature>